<feature type="region of interest" description="Disordered" evidence="7">
    <location>
        <begin position="399"/>
        <end position="479"/>
    </location>
</feature>
<dbReference type="InterPro" id="IPR020596">
    <property type="entry name" value="rRNA_Ade_Mease_Trfase_CS"/>
</dbReference>
<dbReference type="PROSITE" id="PS50067">
    <property type="entry name" value="KINESIN_MOTOR_2"/>
    <property type="match status" value="1"/>
</dbReference>
<feature type="compositionally biased region" description="Polar residues" evidence="7">
    <location>
        <begin position="311"/>
        <end position="323"/>
    </location>
</feature>
<keyword evidence="5" id="KW-0547">Nucleotide-binding</keyword>
<dbReference type="InterPro" id="IPR020598">
    <property type="entry name" value="rRNA_Ade_methylase_Trfase_N"/>
</dbReference>
<dbReference type="PANTHER" id="PTHR47972:SF28">
    <property type="entry name" value="KINESIN-LIKE PROTEIN KLP-3"/>
    <property type="match status" value="1"/>
</dbReference>
<evidence type="ECO:0000256" key="3">
    <source>
        <dbReference type="ARBA" id="ARBA00022691"/>
    </source>
</evidence>
<keyword evidence="4 6" id="KW-0694">RNA-binding</keyword>
<feature type="binding site" evidence="6">
    <location>
        <position position="84"/>
    </location>
    <ligand>
        <name>S-adenosyl-L-methionine</name>
        <dbReference type="ChEBI" id="CHEBI:59789"/>
    </ligand>
</feature>
<dbReference type="SUPFAM" id="SSF52540">
    <property type="entry name" value="P-loop containing nucleoside triphosphate hydrolases"/>
    <property type="match status" value="1"/>
</dbReference>
<reference evidence="9 10" key="1">
    <citation type="submission" date="2015-11" db="EMBL/GenBank/DDBJ databases">
        <title>Genomes and virulence difference between two physiological races of Phytophthora nicotianae.</title>
        <authorList>
            <person name="Liu H."/>
            <person name="Ma X."/>
            <person name="Yu H."/>
            <person name="Fang D."/>
            <person name="Li Y."/>
            <person name="Wang X."/>
            <person name="Wang W."/>
            <person name="Dong Y."/>
            <person name="Xiao B."/>
        </authorList>
    </citation>
    <scope>NUCLEOTIDE SEQUENCE [LARGE SCALE GENOMIC DNA]</scope>
    <source>
        <strain evidence="10">race 1</strain>
    </source>
</reference>
<dbReference type="InterPro" id="IPR001737">
    <property type="entry name" value="KsgA/Erm"/>
</dbReference>
<dbReference type="InterPro" id="IPR029063">
    <property type="entry name" value="SAM-dependent_MTases_sf"/>
</dbReference>
<feature type="region of interest" description="Disordered" evidence="7">
    <location>
        <begin position="1"/>
        <end position="22"/>
    </location>
</feature>
<dbReference type="GO" id="GO:0000179">
    <property type="term" value="F:rRNA (adenine-N6,N6-)-dimethyltransferase activity"/>
    <property type="evidence" value="ECO:0007669"/>
    <property type="project" value="UniProtKB-UniRule"/>
</dbReference>
<dbReference type="InterPro" id="IPR027417">
    <property type="entry name" value="P-loop_NTPase"/>
</dbReference>
<comment type="similarity">
    <text evidence="5">Belongs to the TRAFAC class myosin-kinesin ATPase superfamily. Kinesin family.</text>
</comment>
<feature type="binding site" evidence="6">
    <location>
        <position position="63"/>
    </location>
    <ligand>
        <name>S-adenosyl-L-methionine</name>
        <dbReference type="ChEBI" id="CHEBI:59789"/>
    </ligand>
</feature>
<dbReference type="EMBL" id="LNFP01000136">
    <property type="protein sequence ID" value="KUF96921.1"/>
    <property type="molecule type" value="Genomic_DNA"/>
</dbReference>
<feature type="region of interest" description="Disordered" evidence="7">
    <location>
        <begin position="309"/>
        <end position="378"/>
    </location>
</feature>
<dbReference type="CDD" id="cd02440">
    <property type="entry name" value="AdoMet_MTases"/>
    <property type="match status" value="1"/>
</dbReference>
<feature type="compositionally biased region" description="Polar residues" evidence="7">
    <location>
        <begin position="13"/>
        <end position="22"/>
    </location>
</feature>
<dbReference type="GO" id="GO:0003777">
    <property type="term" value="F:microtubule motor activity"/>
    <property type="evidence" value="ECO:0007669"/>
    <property type="project" value="InterPro"/>
</dbReference>
<proteinExistence type="inferred from homology"/>
<evidence type="ECO:0000256" key="6">
    <source>
        <dbReference type="PROSITE-ProRule" id="PRU01026"/>
    </source>
</evidence>
<sequence length="729" mass="80828">MPKDKKKRARNVGTASASQNALGRTLATPNTNLGQHFLKNPMIVTQIVAKAAIRGTDVCLEVGPGTGNLTVKLLEQAKRVVAVEFDPRMVAELQKRIQHTEHINHLQIIHGDVMRVQLPFFDVCVANLPYQISSPFVFKLLAHRPMFRCAVVMFQEEFAKRLSAKYAAQRSRRGDGDEDDEDVMRRKQLQDELGLSDEEELPSSNGDAENGVGSSRSNGSSGDSEARARIKELQRELKVARDAEQKAQESLNKLQLLSKSQTAILKTSMSKKIQQKEALVEDMTNIIKELERKLQEAGVTFESYNVPDSAKVSSSRSTATPSDNDGEAEINAMKTEMERLIEENSALKAAATKTSNDSKPPTSAQSIPENMVNKAALDSVEAEKRQLMRQMKDMQQQLATLNSAAAAAAASPPPAPPTPESNSSSLPSNSEEMQALKSKIQRLEKELAAASARAATTPEPSVPAPRGPSKLETELQSQVRELETRLTELQTQLEQQKRESEAKQTAADERYAKLKSTAEGELNKIKEQAKKAILDLKRKLEVASKGQQRKQATIVNLSTRLKAQRTDLVTLKSQVAAQQQQVPVLTKQLTDKILQRVQKQADAMAGVVDNYKREMKERKRLFNLVQELKGNIRVLCRVRPISKNEIAQGSKMICKFMPEEITLTGEKGKVKTWEFDHVFDMGSTQDQLFSQVKPLVTSILDGYSVCIFAYGQTGSGKTFTMSGPREPRH</sequence>
<feature type="binding site" evidence="6">
    <location>
        <position position="36"/>
    </location>
    <ligand>
        <name>S-adenosyl-L-methionine</name>
        <dbReference type="ChEBI" id="CHEBI:59789"/>
    </ligand>
</feature>
<dbReference type="InterPro" id="IPR001752">
    <property type="entry name" value="Kinesin_motor_dom"/>
</dbReference>
<dbReference type="PANTHER" id="PTHR47972">
    <property type="entry name" value="KINESIN-LIKE PROTEIN KLP-3"/>
    <property type="match status" value="1"/>
</dbReference>
<dbReference type="GO" id="GO:0005524">
    <property type="term" value="F:ATP binding"/>
    <property type="evidence" value="ECO:0007669"/>
    <property type="project" value="UniProtKB-UniRule"/>
</dbReference>
<feature type="binding site" evidence="6">
    <location>
        <position position="127"/>
    </location>
    <ligand>
        <name>S-adenosyl-L-methionine</name>
        <dbReference type="ChEBI" id="CHEBI:59789"/>
    </ligand>
</feature>
<accession>A0A0W8DKP7</accession>
<dbReference type="GO" id="GO:0007018">
    <property type="term" value="P:microtubule-based movement"/>
    <property type="evidence" value="ECO:0007669"/>
    <property type="project" value="InterPro"/>
</dbReference>
<evidence type="ECO:0000256" key="2">
    <source>
        <dbReference type="ARBA" id="ARBA00022679"/>
    </source>
</evidence>
<feature type="compositionally biased region" description="Low complexity" evidence="7">
    <location>
        <begin position="211"/>
        <end position="223"/>
    </location>
</feature>
<feature type="compositionally biased region" description="Low complexity" evidence="7">
    <location>
        <begin position="420"/>
        <end position="432"/>
    </location>
</feature>
<feature type="compositionally biased region" description="Polar residues" evidence="7">
    <location>
        <begin position="352"/>
        <end position="368"/>
    </location>
</feature>
<dbReference type="InterPro" id="IPR031852">
    <property type="entry name" value="Vik1/Cik1_MT-bd"/>
</dbReference>
<dbReference type="InterPro" id="IPR036961">
    <property type="entry name" value="Kinesin_motor_dom_sf"/>
</dbReference>
<dbReference type="Proteomes" id="UP000054636">
    <property type="component" value="Unassembled WGS sequence"/>
</dbReference>
<evidence type="ECO:0000256" key="5">
    <source>
        <dbReference type="PROSITE-ProRule" id="PRU00283"/>
    </source>
</evidence>
<evidence type="ECO:0000256" key="1">
    <source>
        <dbReference type="ARBA" id="ARBA00022603"/>
    </source>
</evidence>
<feature type="binding site" evidence="5">
    <location>
        <begin position="711"/>
        <end position="718"/>
    </location>
    <ligand>
        <name>ATP</name>
        <dbReference type="ChEBI" id="CHEBI:30616"/>
    </ligand>
</feature>
<dbReference type="AlphaFoldDB" id="A0A0W8DKP7"/>
<organism evidence="9 10">
    <name type="scientific">Phytophthora nicotianae</name>
    <name type="common">Potato buckeye rot agent</name>
    <name type="synonym">Phytophthora parasitica</name>
    <dbReference type="NCBI Taxonomy" id="4792"/>
    <lineage>
        <taxon>Eukaryota</taxon>
        <taxon>Sar</taxon>
        <taxon>Stramenopiles</taxon>
        <taxon>Oomycota</taxon>
        <taxon>Peronosporomycetes</taxon>
        <taxon>Peronosporales</taxon>
        <taxon>Peronosporaceae</taxon>
        <taxon>Phytophthora</taxon>
    </lineage>
</organism>
<evidence type="ECO:0000259" key="8">
    <source>
        <dbReference type="PROSITE" id="PS50067"/>
    </source>
</evidence>
<dbReference type="SMART" id="SM00650">
    <property type="entry name" value="rADc"/>
    <property type="match status" value="1"/>
</dbReference>
<feature type="domain" description="Kinesin motor" evidence="8">
    <location>
        <begin position="631"/>
        <end position="729"/>
    </location>
</feature>
<feature type="region of interest" description="Disordered" evidence="7">
    <location>
        <begin position="190"/>
        <end position="227"/>
    </location>
</feature>
<feature type="compositionally biased region" description="Basic residues" evidence="7">
    <location>
        <begin position="1"/>
        <end position="10"/>
    </location>
</feature>
<dbReference type="GO" id="GO:0003723">
    <property type="term" value="F:RNA binding"/>
    <property type="evidence" value="ECO:0007669"/>
    <property type="project" value="UniProtKB-UniRule"/>
</dbReference>
<evidence type="ECO:0000256" key="7">
    <source>
        <dbReference type="SAM" id="MobiDB-lite"/>
    </source>
</evidence>
<dbReference type="SUPFAM" id="SSF53335">
    <property type="entry name" value="S-adenosyl-L-methionine-dependent methyltransferases"/>
    <property type="match status" value="1"/>
</dbReference>
<dbReference type="PROSITE" id="PS51689">
    <property type="entry name" value="SAM_RNA_A_N6_MT"/>
    <property type="match status" value="1"/>
</dbReference>
<dbReference type="GO" id="GO:0008017">
    <property type="term" value="F:microtubule binding"/>
    <property type="evidence" value="ECO:0007669"/>
    <property type="project" value="InterPro"/>
</dbReference>
<dbReference type="GO" id="GO:0015630">
    <property type="term" value="C:microtubule cytoskeleton"/>
    <property type="evidence" value="ECO:0007669"/>
    <property type="project" value="TreeGrafter"/>
</dbReference>
<evidence type="ECO:0000313" key="9">
    <source>
        <dbReference type="EMBL" id="KUF96921.1"/>
    </source>
</evidence>
<feature type="binding site" evidence="6">
    <location>
        <position position="112"/>
    </location>
    <ligand>
        <name>S-adenosyl-L-methionine</name>
        <dbReference type="ChEBI" id="CHEBI:59789"/>
    </ligand>
</feature>
<dbReference type="PROSITE" id="PS01131">
    <property type="entry name" value="RRNA_A_DIMETH"/>
    <property type="match status" value="1"/>
</dbReference>
<name>A0A0W8DKP7_PHYNI</name>
<evidence type="ECO:0000256" key="4">
    <source>
        <dbReference type="ARBA" id="ARBA00022884"/>
    </source>
</evidence>
<keyword evidence="3 6" id="KW-0949">S-adenosyl-L-methionine</keyword>
<comment type="caution">
    <text evidence="9">The sequence shown here is derived from an EMBL/GenBank/DDBJ whole genome shotgun (WGS) entry which is preliminary data.</text>
</comment>
<keyword evidence="5" id="KW-0505">Motor protein</keyword>
<gene>
    <name evidence="9" type="ORF">AM588_10007035</name>
</gene>
<dbReference type="Gene3D" id="3.40.50.150">
    <property type="entry name" value="Vaccinia Virus protein VP39"/>
    <property type="match status" value="1"/>
</dbReference>
<keyword evidence="1 6" id="KW-0489">Methyltransferase</keyword>
<feature type="binding site" evidence="6">
    <location>
        <position position="38"/>
    </location>
    <ligand>
        <name>S-adenosyl-L-methionine</name>
        <dbReference type="ChEBI" id="CHEBI:59789"/>
    </ligand>
</feature>
<dbReference type="Pfam" id="PF00398">
    <property type="entry name" value="RrnaAD"/>
    <property type="match status" value="1"/>
</dbReference>
<dbReference type="SMART" id="SM00129">
    <property type="entry name" value="KISc"/>
    <property type="match status" value="1"/>
</dbReference>
<protein>
    <submittedName>
        <fullName evidence="9">Signal peptide protein</fullName>
    </submittedName>
</protein>
<keyword evidence="5" id="KW-0067">ATP-binding</keyword>
<dbReference type="Pfam" id="PF16796">
    <property type="entry name" value="Microtub_bd"/>
    <property type="match status" value="1"/>
</dbReference>
<comment type="similarity">
    <text evidence="6">Belongs to the class I-like SAM-binding methyltransferase superfamily. rRNA adenine N(6)-methyltransferase family.</text>
</comment>
<keyword evidence="2 6" id="KW-0808">Transferase</keyword>
<feature type="compositionally biased region" description="Low complexity" evidence="7">
    <location>
        <begin position="399"/>
        <end position="410"/>
    </location>
</feature>
<dbReference type="Gene3D" id="3.40.850.10">
    <property type="entry name" value="Kinesin motor domain"/>
    <property type="match status" value="1"/>
</dbReference>
<dbReference type="InterPro" id="IPR027640">
    <property type="entry name" value="Kinesin-like_fam"/>
</dbReference>
<feature type="compositionally biased region" description="Low complexity" evidence="7">
    <location>
        <begin position="448"/>
        <end position="459"/>
    </location>
</feature>
<evidence type="ECO:0000313" key="10">
    <source>
        <dbReference type="Proteomes" id="UP000054636"/>
    </source>
</evidence>